<dbReference type="Gene3D" id="1.10.8.60">
    <property type="match status" value="1"/>
</dbReference>
<dbReference type="SMART" id="SM00382">
    <property type="entry name" value="AAA"/>
    <property type="match status" value="1"/>
</dbReference>
<dbReference type="InterPro" id="IPR027417">
    <property type="entry name" value="P-loop_NTPase"/>
</dbReference>
<evidence type="ECO:0000259" key="12">
    <source>
        <dbReference type="SMART" id="SM00382"/>
    </source>
</evidence>
<evidence type="ECO:0000256" key="11">
    <source>
        <dbReference type="RuleBase" id="RU364063"/>
    </source>
</evidence>
<evidence type="ECO:0000256" key="7">
    <source>
        <dbReference type="ARBA" id="ARBA00022833"/>
    </source>
</evidence>
<dbReference type="SUPFAM" id="SSF52540">
    <property type="entry name" value="P-loop containing nucleoside triphosphate hydrolases"/>
    <property type="match status" value="1"/>
</dbReference>
<dbReference type="EC" id="2.7.7.7" evidence="11"/>
<evidence type="ECO:0000256" key="9">
    <source>
        <dbReference type="ARBA" id="ARBA00022932"/>
    </source>
</evidence>
<dbReference type="InterPro" id="IPR012763">
    <property type="entry name" value="DNA_pol_III_sug/sutau_N"/>
</dbReference>
<keyword evidence="2 11" id="KW-0808">Transferase</keyword>
<feature type="domain" description="AAA+ ATPase" evidence="12">
    <location>
        <begin position="9"/>
        <end position="153"/>
    </location>
</feature>
<comment type="function">
    <text evidence="11">DNA polymerase III is a complex, multichain enzyme responsible for most of the replicative synthesis in bacteria. This DNA polymerase also exhibits 3' to 5' exonuclease activity.</text>
</comment>
<dbReference type="EMBL" id="LNYT01000022">
    <property type="protein sequence ID" value="KTD45622.1"/>
    <property type="molecule type" value="Genomic_DNA"/>
</dbReference>
<dbReference type="InterPro" id="IPR001270">
    <property type="entry name" value="ClpA/B"/>
</dbReference>
<keyword evidence="9 11" id="KW-0239">DNA-directed DNA polymerase</keyword>
<dbReference type="Pfam" id="PF13177">
    <property type="entry name" value="DNA_pol3_delta2"/>
    <property type="match status" value="1"/>
</dbReference>
<dbReference type="PANTHER" id="PTHR11669">
    <property type="entry name" value="REPLICATION FACTOR C / DNA POLYMERASE III GAMMA-TAU SUBUNIT"/>
    <property type="match status" value="1"/>
</dbReference>
<dbReference type="GO" id="GO:0009360">
    <property type="term" value="C:DNA polymerase III complex"/>
    <property type="evidence" value="ECO:0007669"/>
    <property type="project" value="InterPro"/>
</dbReference>
<dbReference type="GO" id="GO:0003887">
    <property type="term" value="F:DNA-directed DNA polymerase activity"/>
    <property type="evidence" value="ECO:0007669"/>
    <property type="project" value="UniProtKB-KW"/>
</dbReference>
<dbReference type="FunFam" id="1.20.272.10:FF:000003">
    <property type="entry name" value="DNA polymerase III subunit gamma/tau"/>
    <property type="match status" value="1"/>
</dbReference>
<keyword evidence="4 11" id="KW-0235">DNA replication</keyword>
<evidence type="ECO:0000256" key="5">
    <source>
        <dbReference type="ARBA" id="ARBA00022723"/>
    </source>
</evidence>
<dbReference type="Proteomes" id="UP000054608">
    <property type="component" value="Unassembled WGS sequence"/>
</dbReference>
<keyword evidence="5" id="KW-0479">Metal-binding</keyword>
<evidence type="ECO:0000256" key="8">
    <source>
        <dbReference type="ARBA" id="ARBA00022840"/>
    </source>
</evidence>
<dbReference type="CDD" id="cd18137">
    <property type="entry name" value="HLD_clamp_pol_III_gamma_tau"/>
    <property type="match status" value="1"/>
</dbReference>
<dbReference type="InterPro" id="IPR021029">
    <property type="entry name" value="DNA_pol_III_tau_dom-5"/>
</dbReference>
<dbReference type="PRINTS" id="PR00300">
    <property type="entry name" value="CLPPROTEASEA"/>
</dbReference>
<organism evidence="13 14">
    <name type="scientific">Legionella rubrilucens</name>
    <dbReference type="NCBI Taxonomy" id="458"/>
    <lineage>
        <taxon>Bacteria</taxon>
        <taxon>Pseudomonadati</taxon>
        <taxon>Pseudomonadota</taxon>
        <taxon>Gammaproteobacteria</taxon>
        <taxon>Legionellales</taxon>
        <taxon>Legionellaceae</taxon>
        <taxon>Legionella</taxon>
    </lineage>
</organism>
<evidence type="ECO:0000256" key="1">
    <source>
        <dbReference type="ARBA" id="ARBA00006360"/>
    </source>
</evidence>
<dbReference type="FunFam" id="1.10.8.60:FF:000013">
    <property type="entry name" value="DNA polymerase III subunit gamma/tau"/>
    <property type="match status" value="1"/>
</dbReference>
<evidence type="ECO:0000256" key="4">
    <source>
        <dbReference type="ARBA" id="ARBA00022705"/>
    </source>
</evidence>
<evidence type="ECO:0000313" key="14">
    <source>
        <dbReference type="Proteomes" id="UP000054608"/>
    </source>
</evidence>
<sequence>MNSLNQQRLHHAYLFTGTRGVGKTSVARLMAKALNCERGVSAEPCLQCEPCLAIEEGRFIDLIEVDAASKTRVEDTRDLLDNVQYAPTSGRFKIYLIDEVHMLSQHSFNALLKTLEEPPAHVKFLLATTDPQKLPVTILSRCLQFNLHHLSPELISQQLQSIVDQEKQPCEPQALALLAKAAKGSMRDALSLLDQVIASADNLLTAQKVRSLLGYTQQDYALQLLQALIHHEAPALIQLSRTIAREGGHFSYVLNEMLDYLHQMTLCQALAGEHPLLQCPETIKTLAQEVSAEDTQLFYQIALKGLEDMPLAPTQTIGFEMTLLRMLAFKPAGKSPLPPLAHEIPTASEQPLAVIDPGSTSVVQTAPPLSLEIPPLSPFEDKPPVPDEPSFDQGMPVVNEVAATEEPPSTESSDVRWDTILPRLKLSGLAQNAVDNAELISKNGRDLVLRVDKGHQSLFTPAIQQRIEQALSQFYGESIKLTLNTDSPTQATPAQKKQQAQQMRMEMAENSLQNDPFLLELQQQFSAEVVKNSIVPAEDPL</sequence>
<dbReference type="NCBIfam" id="TIGR02397">
    <property type="entry name" value="dnaX_nterm"/>
    <property type="match status" value="1"/>
</dbReference>
<dbReference type="PATRIC" id="fig|458.5.peg.2521"/>
<accession>A0A0W0XM05</accession>
<dbReference type="FunFam" id="3.40.50.300:FF:000014">
    <property type="entry name" value="DNA polymerase III subunit gamma/tau"/>
    <property type="match status" value="1"/>
</dbReference>
<protein>
    <recommendedName>
        <fullName evidence="11">DNA polymerase III subunit gamma/tau</fullName>
        <ecNumber evidence="11">2.7.7.7</ecNumber>
    </recommendedName>
</protein>
<comment type="subunit">
    <text evidence="11">DNA polymerase III contains a core (composed of alpha, epsilon and theta chains) that associates with a tau subunit. This core dimerizes to form the POLIII' complex. PolIII' associates with the gamma complex (composed of gamma, delta, delta', psi and chi chains) and with the beta chain to form the complete DNA polymerase III complex.</text>
</comment>
<dbReference type="Gene3D" id="3.40.50.300">
    <property type="entry name" value="P-loop containing nucleotide triphosphate hydrolases"/>
    <property type="match status" value="1"/>
</dbReference>
<dbReference type="InterPro" id="IPR050238">
    <property type="entry name" value="DNA_Rep/Repair_Clamp_Loader"/>
</dbReference>
<name>A0A0W0XM05_9GAMM</name>
<keyword evidence="8 11" id="KW-0067">ATP-binding</keyword>
<dbReference type="Gene3D" id="1.20.272.10">
    <property type="match status" value="1"/>
</dbReference>
<keyword evidence="14" id="KW-1185">Reference proteome</keyword>
<dbReference type="InterPro" id="IPR038249">
    <property type="entry name" value="PolIII_tau_V_sf"/>
</dbReference>
<proteinExistence type="inferred from homology"/>
<evidence type="ECO:0000313" key="13">
    <source>
        <dbReference type="EMBL" id="KTD45622.1"/>
    </source>
</evidence>
<dbReference type="Gene3D" id="3.30.300.150">
    <property type="entry name" value="DNA polymerase III, tau subunit, domain V"/>
    <property type="match status" value="1"/>
</dbReference>
<comment type="caution">
    <text evidence="13">The sequence shown here is derived from an EMBL/GenBank/DDBJ whole genome shotgun (WGS) entry which is preliminary data.</text>
</comment>
<dbReference type="InterPro" id="IPR022754">
    <property type="entry name" value="DNA_pol_III_gamma-3"/>
</dbReference>
<comment type="similarity">
    <text evidence="1 11">Belongs to the DnaX/STICHEL family.</text>
</comment>
<gene>
    <name evidence="11 13" type="primary">dnaX</name>
    <name evidence="13" type="ORF">Lrub_2419</name>
</gene>
<dbReference type="SUPFAM" id="SSF48019">
    <property type="entry name" value="post-AAA+ oligomerization domain-like"/>
    <property type="match status" value="1"/>
</dbReference>
<dbReference type="PANTHER" id="PTHR11669:SF0">
    <property type="entry name" value="PROTEIN STICHEL-LIKE 2"/>
    <property type="match status" value="1"/>
</dbReference>
<dbReference type="InterPro" id="IPR045085">
    <property type="entry name" value="HLD_clamp_pol_III_gamma_tau"/>
</dbReference>
<dbReference type="InterPro" id="IPR008921">
    <property type="entry name" value="DNA_pol3_clamp-load_cplx_C"/>
</dbReference>
<comment type="catalytic activity">
    <reaction evidence="10 11">
        <text>DNA(n) + a 2'-deoxyribonucleoside 5'-triphosphate = DNA(n+1) + diphosphate</text>
        <dbReference type="Rhea" id="RHEA:22508"/>
        <dbReference type="Rhea" id="RHEA-COMP:17339"/>
        <dbReference type="Rhea" id="RHEA-COMP:17340"/>
        <dbReference type="ChEBI" id="CHEBI:33019"/>
        <dbReference type="ChEBI" id="CHEBI:61560"/>
        <dbReference type="ChEBI" id="CHEBI:173112"/>
        <dbReference type="EC" id="2.7.7.7"/>
    </reaction>
</comment>
<dbReference type="Pfam" id="PF12169">
    <property type="entry name" value="DNA_pol3_gamma3"/>
    <property type="match status" value="1"/>
</dbReference>
<reference evidence="13 14" key="1">
    <citation type="submission" date="2015-11" db="EMBL/GenBank/DDBJ databases">
        <title>Genomic analysis of 38 Legionella species identifies large and diverse effector repertoires.</title>
        <authorList>
            <person name="Burstein D."/>
            <person name="Amaro F."/>
            <person name="Zusman T."/>
            <person name="Lifshitz Z."/>
            <person name="Cohen O."/>
            <person name="Gilbert J.A."/>
            <person name="Pupko T."/>
            <person name="Shuman H.A."/>
            <person name="Segal G."/>
        </authorList>
    </citation>
    <scope>NUCLEOTIDE SEQUENCE [LARGE SCALE GENOMIC DNA]</scope>
    <source>
        <strain evidence="13 14">WA-270A-C2</strain>
    </source>
</reference>
<keyword evidence="6 11" id="KW-0547">Nucleotide-binding</keyword>
<dbReference type="GO" id="GO:0005524">
    <property type="term" value="F:ATP binding"/>
    <property type="evidence" value="ECO:0007669"/>
    <property type="project" value="UniProtKB-KW"/>
</dbReference>
<dbReference type="Pfam" id="PF12170">
    <property type="entry name" value="DNA_pol3_tau_5"/>
    <property type="match status" value="1"/>
</dbReference>
<dbReference type="GO" id="GO:0006261">
    <property type="term" value="P:DNA-templated DNA replication"/>
    <property type="evidence" value="ECO:0007669"/>
    <property type="project" value="TreeGrafter"/>
</dbReference>
<evidence type="ECO:0000256" key="6">
    <source>
        <dbReference type="ARBA" id="ARBA00022741"/>
    </source>
</evidence>
<evidence type="ECO:0000256" key="2">
    <source>
        <dbReference type="ARBA" id="ARBA00022679"/>
    </source>
</evidence>
<dbReference type="CDD" id="cd00009">
    <property type="entry name" value="AAA"/>
    <property type="match status" value="1"/>
</dbReference>
<evidence type="ECO:0000256" key="3">
    <source>
        <dbReference type="ARBA" id="ARBA00022695"/>
    </source>
</evidence>
<dbReference type="AlphaFoldDB" id="A0A0W0XM05"/>
<keyword evidence="7" id="KW-0862">Zinc</keyword>
<dbReference type="GO" id="GO:0046872">
    <property type="term" value="F:metal ion binding"/>
    <property type="evidence" value="ECO:0007669"/>
    <property type="project" value="UniProtKB-KW"/>
</dbReference>
<evidence type="ECO:0000256" key="10">
    <source>
        <dbReference type="ARBA" id="ARBA00049244"/>
    </source>
</evidence>
<dbReference type="STRING" id="458.Lrub_2419"/>
<dbReference type="InterPro" id="IPR003593">
    <property type="entry name" value="AAA+_ATPase"/>
</dbReference>
<keyword evidence="3 11" id="KW-0548">Nucleotidyltransferase</keyword>
<dbReference type="Pfam" id="PF22608">
    <property type="entry name" value="DNAX_ATPase_lid"/>
    <property type="match status" value="1"/>
</dbReference>
<dbReference type="GO" id="GO:0003677">
    <property type="term" value="F:DNA binding"/>
    <property type="evidence" value="ECO:0007669"/>
    <property type="project" value="InterPro"/>
</dbReference>